<gene>
    <name evidence="2" type="ORF">HU200_038958</name>
</gene>
<sequence>MLGFTHTTTRVHTSTPAPTSTVEHGPTNRERAQPKPSISASRLAAYDAPTPAHVAMAMGTKKMIGALVLVLLVVGAAEAQVLPIPCCRFDCCDGKPECCGAGPGMAVMAGGTPPIADVDVLARAPAPAGAGRKAGEVIFFGCARFRSSHGRHGMIEPPWNLLPLLLG</sequence>
<organism evidence="2 3">
    <name type="scientific">Digitaria exilis</name>
    <dbReference type="NCBI Taxonomy" id="1010633"/>
    <lineage>
        <taxon>Eukaryota</taxon>
        <taxon>Viridiplantae</taxon>
        <taxon>Streptophyta</taxon>
        <taxon>Embryophyta</taxon>
        <taxon>Tracheophyta</taxon>
        <taxon>Spermatophyta</taxon>
        <taxon>Magnoliopsida</taxon>
        <taxon>Liliopsida</taxon>
        <taxon>Poales</taxon>
        <taxon>Poaceae</taxon>
        <taxon>PACMAD clade</taxon>
        <taxon>Panicoideae</taxon>
        <taxon>Panicodae</taxon>
        <taxon>Paniceae</taxon>
        <taxon>Anthephorinae</taxon>
        <taxon>Digitaria</taxon>
    </lineage>
</organism>
<dbReference type="OrthoDB" id="695929at2759"/>
<evidence type="ECO:0000256" key="1">
    <source>
        <dbReference type="SAM" id="MobiDB-lite"/>
    </source>
</evidence>
<feature type="compositionally biased region" description="Low complexity" evidence="1">
    <location>
        <begin position="1"/>
        <end position="19"/>
    </location>
</feature>
<feature type="region of interest" description="Disordered" evidence="1">
    <location>
        <begin position="1"/>
        <end position="41"/>
    </location>
</feature>
<evidence type="ECO:0000313" key="2">
    <source>
        <dbReference type="EMBL" id="KAF8693556.1"/>
    </source>
</evidence>
<dbReference type="EMBL" id="JACEFO010001924">
    <property type="protein sequence ID" value="KAF8693556.1"/>
    <property type="molecule type" value="Genomic_DNA"/>
</dbReference>
<keyword evidence="3" id="KW-1185">Reference proteome</keyword>
<reference evidence="2" key="1">
    <citation type="submission" date="2020-07" db="EMBL/GenBank/DDBJ databases">
        <title>Genome sequence and genetic diversity analysis of an under-domesticated orphan crop, white fonio (Digitaria exilis).</title>
        <authorList>
            <person name="Bennetzen J.L."/>
            <person name="Chen S."/>
            <person name="Ma X."/>
            <person name="Wang X."/>
            <person name="Yssel A.E.J."/>
            <person name="Chaluvadi S.R."/>
            <person name="Johnson M."/>
            <person name="Gangashetty P."/>
            <person name="Hamidou F."/>
            <person name="Sanogo M.D."/>
            <person name="Zwaenepoel A."/>
            <person name="Wallace J."/>
            <person name="Van De Peer Y."/>
            <person name="Van Deynze A."/>
        </authorList>
    </citation>
    <scope>NUCLEOTIDE SEQUENCE</scope>
    <source>
        <tissue evidence="2">Leaves</tissue>
    </source>
</reference>
<accession>A0A835EI11</accession>
<proteinExistence type="predicted"/>
<comment type="caution">
    <text evidence="2">The sequence shown here is derived from an EMBL/GenBank/DDBJ whole genome shotgun (WGS) entry which is preliminary data.</text>
</comment>
<dbReference type="AlphaFoldDB" id="A0A835EI11"/>
<dbReference type="Proteomes" id="UP000636709">
    <property type="component" value="Unassembled WGS sequence"/>
</dbReference>
<name>A0A835EI11_9POAL</name>
<evidence type="ECO:0000313" key="3">
    <source>
        <dbReference type="Proteomes" id="UP000636709"/>
    </source>
</evidence>
<protein>
    <submittedName>
        <fullName evidence="2">Uncharacterized protein</fullName>
    </submittedName>
</protein>